<feature type="compositionally biased region" description="Polar residues" evidence="1">
    <location>
        <begin position="90"/>
        <end position="106"/>
    </location>
</feature>
<evidence type="ECO:0000313" key="2">
    <source>
        <dbReference type="EMBL" id="KAB8073232.1"/>
    </source>
</evidence>
<accession>A0A5N5X1M7</accession>
<feature type="compositionally biased region" description="Basic and acidic residues" evidence="1">
    <location>
        <begin position="70"/>
        <end position="84"/>
    </location>
</feature>
<sequence>MLQLRSALVRHQRARLAEQGVTTIRQFSITQSHAKDAGQPGANVPRNRSNSPSHAPSRKNSIPPTNLNARKPDFDQHRPRRIFDARSLAAPSSNGQSANILRSTLVRNPRKGPPVRTRRSRPSAKSSLSKTRKAGRPRRARNTDMEEGDDEQQTQIENVYRELLERRKPTASRYTPQAPDYSNLMETWPSLPTNGVAGTAEVIGKLSSLSDRYPNDYVPPYELGARLFKGQFVQFLNEEEKLQAISEAKKLSQQRADEYSQRRGDLAEPKDVIFTPLCAEDQKSLIQAFIQGAYPKLNTEQAVKSPISEVTKNLRNNESYQAVGKSSQFIAKVESLLASGRPVKRA</sequence>
<feature type="compositionally biased region" description="Polar residues" evidence="1">
    <location>
        <begin position="46"/>
        <end position="68"/>
    </location>
</feature>
<dbReference type="AlphaFoldDB" id="A0A5N5X1M7"/>
<dbReference type="Proteomes" id="UP000326565">
    <property type="component" value="Unassembled WGS sequence"/>
</dbReference>
<evidence type="ECO:0000256" key="1">
    <source>
        <dbReference type="SAM" id="MobiDB-lite"/>
    </source>
</evidence>
<dbReference type="OrthoDB" id="5365739at2759"/>
<gene>
    <name evidence="2" type="ORF">BDV29DRAFT_175902</name>
</gene>
<feature type="region of interest" description="Disordered" evidence="1">
    <location>
        <begin position="29"/>
        <end position="155"/>
    </location>
</feature>
<protein>
    <submittedName>
        <fullName evidence="2">Uncharacterized protein</fullName>
    </submittedName>
</protein>
<organism evidence="2 3">
    <name type="scientific">Aspergillus leporis</name>
    <dbReference type="NCBI Taxonomy" id="41062"/>
    <lineage>
        <taxon>Eukaryota</taxon>
        <taxon>Fungi</taxon>
        <taxon>Dikarya</taxon>
        <taxon>Ascomycota</taxon>
        <taxon>Pezizomycotina</taxon>
        <taxon>Eurotiomycetes</taxon>
        <taxon>Eurotiomycetidae</taxon>
        <taxon>Eurotiales</taxon>
        <taxon>Aspergillaceae</taxon>
        <taxon>Aspergillus</taxon>
        <taxon>Aspergillus subgen. Circumdati</taxon>
    </lineage>
</organism>
<dbReference type="EMBL" id="ML732231">
    <property type="protein sequence ID" value="KAB8073232.1"/>
    <property type="molecule type" value="Genomic_DNA"/>
</dbReference>
<evidence type="ECO:0000313" key="3">
    <source>
        <dbReference type="Proteomes" id="UP000326565"/>
    </source>
</evidence>
<name>A0A5N5X1M7_9EURO</name>
<keyword evidence="3" id="KW-1185">Reference proteome</keyword>
<reference evidence="2 3" key="1">
    <citation type="submission" date="2019-04" db="EMBL/GenBank/DDBJ databases">
        <title>Friends and foes A comparative genomics study of 23 Aspergillus species from section Flavi.</title>
        <authorList>
            <consortium name="DOE Joint Genome Institute"/>
            <person name="Kjaerbolling I."/>
            <person name="Vesth T."/>
            <person name="Frisvad J.C."/>
            <person name="Nybo J.L."/>
            <person name="Theobald S."/>
            <person name="Kildgaard S."/>
            <person name="Isbrandt T."/>
            <person name="Kuo A."/>
            <person name="Sato A."/>
            <person name="Lyhne E.K."/>
            <person name="Kogle M.E."/>
            <person name="Wiebenga A."/>
            <person name="Kun R.S."/>
            <person name="Lubbers R.J."/>
            <person name="Makela M.R."/>
            <person name="Barry K."/>
            <person name="Chovatia M."/>
            <person name="Clum A."/>
            <person name="Daum C."/>
            <person name="Haridas S."/>
            <person name="He G."/>
            <person name="LaButti K."/>
            <person name="Lipzen A."/>
            <person name="Mondo S."/>
            <person name="Riley R."/>
            <person name="Salamov A."/>
            <person name="Simmons B.A."/>
            <person name="Magnuson J.K."/>
            <person name="Henrissat B."/>
            <person name="Mortensen U.H."/>
            <person name="Larsen T.O."/>
            <person name="Devries R.P."/>
            <person name="Grigoriev I.V."/>
            <person name="Machida M."/>
            <person name="Baker S.E."/>
            <person name="Andersen M.R."/>
        </authorList>
    </citation>
    <scope>NUCLEOTIDE SEQUENCE [LARGE SCALE GENOMIC DNA]</scope>
    <source>
        <strain evidence="2 3">CBS 151.66</strain>
    </source>
</reference>
<proteinExistence type="predicted"/>
<feature type="compositionally biased region" description="Basic residues" evidence="1">
    <location>
        <begin position="130"/>
        <end position="140"/>
    </location>
</feature>